<keyword evidence="1" id="KW-0812">Transmembrane</keyword>
<accession>A0A3P6AXU5</accession>
<dbReference type="AlphaFoldDB" id="A0A3P6AXU5"/>
<evidence type="ECO:0000313" key="2">
    <source>
        <dbReference type="EMBL" id="VDC93699.1"/>
    </source>
</evidence>
<proteinExistence type="predicted"/>
<dbReference type="EMBL" id="LR031872">
    <property type="protein sequence ID" value="VDC93699.1"/>
    <property type="molecule type" value="Genomic_DNA"/>
</dbReference>
<sequence>MEMKGKYLVTIILLVSTLSVGMCSNRWIRAHATFYGVNDSPASLGKKSILLMLSFVLYYKLFFFLSNLYVDEYVHRRSLWV</sequence>
<name>A0A3P6AXU5_BRAOL</name>
<gene>
    <name evidence="2" type="ORF">BOLC3T17041H</name>
</gene>
<keyword evidence="1" id="KW-1133">Transmembrane helix</keyword>
<keyword evidence="1" id="KW-0472">Membrane</keyword>
<feature type="transmembrane region" description="Helical" evidence="1">
    <location>
        <begin position="48"/>
        <end position="70"/>
    </location>
</feature>
<evidence type="ECO:0000256" key="1">
    <source>
        <dbReference type="SAM" id="Phobius"/>
    </source>
</evidence>
<feature type="transmembrane region" description="Helical" evidence="1">
    <location>
        <begin position="7"/>
        <end position="28"/>
    </location>
</feature>
<organism evidence="2">
    <name type="scientific">Brassica oleracea</name>
    <name type="common">Wild cabbage</name>
    <dbReference type="NCBI Taxonomy" id="3712"/>
    <lineage>
        <taxon>Eukaryota</taxon>
        <taxon>Viridiplantae</taxon>
        <taxon>Streptophyta</taxon>
        <taxon>Embryophyta</taxon>
        <taxon>Tracheophyta</taxon>
        <taxon>Spermatophyta</taxon>
        <taxon>Magnoliopsida</taxon>
        <taxon>eudicotyledons</taxon>
        <taxon>Gunneridae</taxon>
        <taxon>Pentapetalae</taxon>
        <taxon>rosids</taxon>
        <taxon>malvids</taxon>
        <taxon>Brassicales</taxon>
        <taxon>Brassicaceae</taxon>
        <taxon>Brassiceae</taxon>
        <taxon>Brassica</taxon>
    </lineage>
</organism>
<reference evidence="2" key="1">
    <citation type="submission" date="2018-11" db="EMBL/GenBank/DDBJ databases">
        <authorList>
            <consortium name="Genoscope - CEA"/>
            <person name="William W."/>
        </authorList>
    </citation>
    <scope>NUCLEOTIDE SEQUENCE</scope>
</reference>
<protein>
    <submittedName>
        <fullName evidence="2">Uncharacterized protein</fullName>
    </submittedName>
</protein>